<feature type="signal peptide" evidence="2">
    <location>
        <begin position="1"/>
        <end position="20"/>
    </location>
</feature>
<accession>A0A6J2JM92</accession>
<proteinExistence type="predicted"/>
<protein>
    <submittedName>
        <fullName evidence="4">Glycine-rich cell wall structural protein</fullName>
    </submittedName>
</protein>
<evidence type="ECO:0000256" key="1">
    <source>
        <dbReference type="SAM" id="MobiDB-lite"/>
    </source>
</evidence>
<evidence type="ECO:0000313" key="4">
    <source>
        <dbReference type="RefSeq" id="XP_028030801.1"/>
    </source>
</evidence>
<organism evidence="3 4">
    <name type="scientific">Bombyx mandarina</name>
    <name type="common">Wild silk moth</name>
    <name type="synonym">Wild silkworm</name>
    <dbReference type="NCBI Taxonomy" id="7092"/>
    <lineage>
        <taxon>Eukaryota</taxon>
        <taxon>Metazoa</taxon>
        <taxon>Ecdysozoa</taxon>
        <taxon>Arthropoda</taxon>
        <taxon>Hexapoda</taxon>
        <taxon>Insecta</taxon>
        <taxon>Pterygota</taxon>
        <taxon>Neoptera</taxon>
        <taxon>Endopterygota</taxon>
        <taxon>Lepidoptera</taxon>
        <taxon>Glossata</taxon>
        <taxon>Ditrysia</taxon>
        <taxon>Bombycoidea</taxon>
        <taxon>Bombycidae</taxon>
        <taxon>Bombycinae</taxon>
        <taxon>Bombyx</taxon>
    </lineage>
</organism>
<sequence length="100" mass="11321">MTKLTLYALALLLLVAAAWSAPTEAQSKSIKEKEDLEPADKDDLKTAASHWGGHWGGHHGGWGGHWGGYGGYYPYYGSYWGWPYSYYWPHGGYGHHGYWW</sequence>
<feature type="compositionally biased region" description="Basic and acidic residues" evidence="1">
    <location>
        <begin position="29"/>
        <end position="43"/>
    </location>
</feature>
<evidence type="ECO:0000256" key="2">
    <source>
        <dbReference type="SAM" id="SignalP"/>
    </source>
</evidence>
<dbReference type="GeneID" id="114243491"/>
<evidence type="ECO:0000313" key="3">
    <source>
        <dbReference type="Proteomes" id="UP000504629"/>
    </source>
</evidence>
<dbReference type="Pfam" id="PF07172">
    <property type="entry name" value="GRP"/>
    <property type="match status" value="1"/>
</dbReference>
<feature type="chain" id="PRO_5026962846" evidence="2">
    <location>
        <begin position="21"/>
        <end position="100"/>
    </location>
</feature>
<dbReference type="Proteomes" id="UP000504629">
    <property type="component" value="Unplaced"/>
</dbReference>
<dbReference type="KEGG" id="bman:114243491"/>
<dbReference type="InterPro" id="IPR010800">
    <property type="entry name" value="GRP"/>
</dbReference>
<name>A0A6J2JM92_BOMMA</name>
<dbReference type="AlphaFoldDB" id="A0A6J2JM92"/>
<keyword evidence="3" id="KW-1185">Reference proteome</keyword>
<dbReference type="RefSeq" id="XP_028030801.1">
    <property type="nucleotide sequence ID" value="XM_028175000.1"/>
</dbReference>
<gene>
    <name evidence="4" type="primary">LOC114243491</name>
</gene>
<reference evidence="4" key="1">
    <citation type="submission" date="2025-08" db="UniProtKB">
        <authorList>
            <consortium name="RefSeq"/>
        </authorList>
    </citation>
    <scope>IDENTIFICATION</scope>
    <source>
        <tissue evidence="4">Silk gland</tissue>
    </source>
</reference>
<feature type="region of interest" description="Disordered" evidence="1">
    <location>
        <begin position="20"/>
        <end position="43"/>
    </location>
</feature>
<keyword evidence="2" id="KW-0732">Signal</keyword>